<dbReference type="RefSeq" id="XP_018277727.1">
    <property type="nucleotide sequence ID" value="XM_018419433.1"/>
</dbReference>
<feature type="region of interest" description="Disordered" evidence="1">
    <location>
        <begin position="119"/>
        <end position="155"/>
    </location>
</feature>
<evidence type="ECO:0000313" key="3">
    <source>
        <dbReference type="Proteomes" id="UP000053611"/>
    </source>
</evidence>
<name>A0A0J0XJK5_9TREE</name>
<dbReference type="GeneID" id="28980036"/>
<keyword evidence="3" id="KW-1185">Reference proteome</keyword>
<proteinExistence type="predicted"/>
<sequence>MLTEVQAPQRLRRLGTGQADDGWRYTCPQPAKGEAASYPSPARSRSPRGCVFRASRSPLLALAAHPVPQRSMFSVIMAMQIRARDMRRECAPSPAGAGHLPASRCDLERVEAFRAWGSQAQPLHTTGEAMSGTLGPRQSHFQFSPSQRSDDPGRAQRSRATVFCGFWMCSMRRVTPYMRLEMTIYGSERRQNIAPTDNGVQPSTGSL</sequence>
<accession>A0A0J0XJK5</accession>
<protein>
    <submittedName>
        <fullName evidence="2">Uncharacterized protein</fullName>
    </submittedName>
</protein>
<evidence type="ECO:0000313" key="2">
    <source>
        <dbReference type="EMBL" id="KLT41236.1"/>
    </source>
</evidence>
<reference evidence="2 3" key="1">
    <citation type="submission" date="2015-03" db="EMBL/GenBank/DDBJ databases">
        <title>Genomics and transcriptomics of the oil-accumulating basidiomycete yeast T. oleaginosus allow insights into substrate utilization and the diverse evolutionary trajectories of mating systems in fungi.</title>
        <authorList>
            <consortium name="DOE Joint Genome Institute"/>
            <person name="Kourist R."/>
            <person name="Kracht O."/>
            <person name="Bracharz F."/>
            <person name="Lipzen A."/>
            <person name="Nolan M."/>
            <person name="Ohm R."/>
            <person name="Grigoriev I."/>
            <person name="Sun S."/>
            <person name="Heitman J."/>
            <person name="Bruck T."/>
            <person name="Nowrousian M."/>
        </authorList>
    </citation>
    <scope>NUCLEOTIDE SEQUENCE [LARGE SCALE GENOMIC DNA]</scope>
    <source>
        <strain evidence="2 3">IBC0246</strain>
    </source>
</reference>
<feature type="region of interest" description="Disordered" evidence="1">
    <location>
        <begin position="1"/>
        <end position="25"/>
    </location>
</feature>
<evidence type="ECO:0000256" key="1">
    <source>
        <dbReference type="SAM" id="MobiDB-lite"/>
    </source>
</evidence>
<dbReference type="Proteomes" id="UP000053611">
    <property type="component" value="Unassembled WGS sequence"/>
</dbReference>
<gene>
    <name evidence="2" type="ORF">CC85DRAFT_126081</name>
</gene>
<dbReference type="AlphaFoldDB" id="A0A0J0XJK5"/>
<dbReference type="EMBL" id="KQ087221">
    <property type="protein sequence ID" value="KLT41236.1"/>
    <property type="molecule type" value="Genomic_DNA"/>
</dbReference>
<organism evidence="2 3">
    <name type="scientific">Cutaneotrichosporon oleaginosum</name>
    <dbReference type="NCBI Taxonomy" id="879819"/>
    <lineage>
        <taxon>Eukaryota</taxon>
        <taxon>Fungi</taxon>
        <taxon>Dikarya</taxon>
        <taxon>Basidiomycota</taxon>
        <taxon>Agaricomycotina</taxon>
        <taxon>Tremellomycetes</taxon>
        <taxon>Trichosporonales</taxon>
        <taxon>Trichosporonaceae</taxon>
        <taxon>Cutaneotrichosporon</taxon>
    </lineage>
</organism>